<evidence type="ECO:0000256" key="3">
    <source>
        <dbReference type="ARBA" id="ARBA00022692"/>
    </source>
</evidence>
<dbReference type="InterPro" id="IPR050638">
    <property type="entry name" value="AA-Vitamin_Transporters"/>
</dbReference>
<keyword evidence="4 6" id="KW-1133">Transmembrane helix</keyword>
<organism evidence="8 9">
    <name type="scientific">Sphagnum jensenii</name>
    <dbReference type="NCBI Taxonomy" id="128206"/>
    <lineage>
        <taxon>Eukaryota</taxon>
        <taxon>Viridiplantae</taxon>
        <taxon>Streptophyta</taxon>
        <taxon>Embryophyta</taxon>
        <taxon>Bryophyta</taxon>
        <taxon>Sphagnophytina</taxon>
        <taxon>Sphagnopsida</taxon>
        <taxon>Sphagnales</taxon>
        <taxon>Sphagnaceae</taxon>
        <taxon>Sphagnum</taxon>
    </lineage>
</organism>
<evidence type="ECO:0000313" key="8">
    <source>
        <dbReference type="EMBL" id="CAK9255830.1"/>
    </source>
</evidence>
<keyword evidence="3 6" id="KW-0812">Transmembrane</keyword>
<feature type="transmembrane region" description="Helical" evidence="6">
    <location>
        <begin position="346"/>
        <end position="364"/>
    </location>
</feature>
<sequence length="375" mass="39921">MECIGTGSDVECVVPLTDRESKVVGKFAGRAMKTSGWSGDMASSSDRGQTILDNKNNPEGVVQVSVIDMVLETLLLISPFFFWGTAMVAMKGVLPKAGPLFVASFRLIPAGTLLIAFASSRGRKMPVGTSAWLAIALFGLIDASCFQGFLTEGLRKTSAGLGSVIIDSQPLTVAVLAALLFGETLGPIAISGLGLGIVGLILLEVHSVIVLGKSEVGQWTLWDSGEWWMLLAAQSMAVGTVMVRWVCQYSDPIMATGWHMVLGGLPLLALSVWQQDPALSGHIQDLNINDWGALFYSSLFGSAISYGVFFYNATRGSLTKLSSLTFLTPMFATLFGYLVLDEMLSGVQLAGAVVTLVGIYMVNLKIGSETQDKVD</sequence>
<dbReference type="InterPro" id="IPR000620">
    <property type="entry name" value="EamA_dom"/>
</dbReference>
<dbReference type="InterPro" id="IPR037185">
    <property type="entry name" value="EmrE-like"/>
</dbReference>
<reference evidence="8 9" key="1">
    <citation type="submission" date="2024-02" db="EMBL/GenBank/DDBJ databases">
        <authorList>
            <consortium name="ELIXIR-Norway"/>
            <consortium name="Elixir Norway"/>
        </authorList>
    </citation>
    <scope>NUCLEOTIDE SEQUENCE [LARGE SCALE GENOMIC DNA]</scope>
</reference>
<comment type="similarity">
    <text evidence="2">Belongs to the drug/metabolite transporter (DMT) superfamily. Plant drug/metabolite exporter (P-DME) (TC 2.A.7.4) family.</text>
</comment>
<accession>A0ABP0VN13</accession>
<feature type="transmembrane region" description="Helical" evidence="6">
    <location>
        <begin position="188"/>
        <end position="212"/>
    </location>
</feature>
<dbReference type="PANTHER" id="PTHR32322">
    <property type="entry name" value="INNER MEMBRANE TRANSPORTER"/>
    <property type="match status" value="1"/>
</dbReference>
<feature type="transmembrane region" description="Helical" evidence="6">
    <location>
        <begin position="293"/>
        <end position="311"/>
    </location>
</feature>
<keyword evidence="9" id="KW-1185">Reference proteome</keyword>
<dbReference type="EMBL" id="OZ020096">
    <property type="protein sequence ID" value="CAK9255830.1"/>
    <property type="molecule type" value="Genomic_DNA"/>
</dbReference>
<feature type="transmembrane region" description="Helical" evidence="6">
    <location>
        <begin position="100"/>
        <end position="119"/>
    </location>
</feature>
<gene>
    <name evidence="8" type="ORF">CSSPJE1EN1_LOCUS1308</name>
</gene>
<evidence type="ECO:0000256" key="1">
    <source>
        <dbReference type="ARBA" id="ARBA00004141"/>
    </source>
</evidence>
<protein>
    <recommendedName>
        <fullName evidence="7">EamA domain-containing protein</fullName>
    </recommendedName>
</protein>
<feature type="domain" description="EamA" evidence="7">
    <location>
        <begin position="74"/>
        <end position="203"/>
    </location>
</feature>
<feature type="domain" description="EamA" evidence="7">
    <location>
        <begin position="224"/>
        <end position="363"/>
    </location>
</feature>
<evidence type="ECO:0000256" key="4">
    <source>
        <dbReference type="ARBA" id="ARBA00022989"/>
    </source>
</evidence>
<comment type="subcellular location">
    <subcellularLocation>
        <location evidence="1">Membrane</location>
        <topology evidence="1">Multi-pass membrane protein</topology>
    </subcellularLocation>
</comment>
<dbReference type="Pfam" id="PF00892">
    <property type="entry name" value="EamA"/>
    <property type="match status" value="2"/>
</dbReference>
<evidence type="ECO:0000259" key="7">
    <source>
        <dbReference type="Pfam" id="PF00892"/>
    </source>
</evidence>
<dbReference type="SUPFAM" id="SSF103481">
    <property type="entry name" value="Multidrug resistance efflux transporter EmrE"/>
    <property type="match status" value="2"/>
</dbReference>
<proteinExistence type="inferred from homology"/>
<evidence type="ECO:0000256" key="5">
    <source>
        <dbReference type="ARBA" id="ARBA00023136"/>
    </source>
</evidence>
<feature type="transmembrane region" description="Helical" evidence="6">
    <location>
        <begin position="227"/>
        <end position="246"/>
    </location>
</feature>
<evidence type="ECO:0000256" key="2">
    <source>
        <dbReference type="ARBA" id="ARBA00007635"/>
    </source>
</evidence>
<dbReference type="Proteomes" id="UP001497444">
    <property type="component" value="Chromosome 1"/>
</dbReference>
<feature type="transmembrane region" description="Helical" evidence="6">
    <location>
        <begin position="323"/>
        <end position="340"/>
    </location>
</feature>
<feature type="transmembrane region" description="Helical" evidence="6">
    <location>
        <begin position="253"/>
        <end position="273"/>
    </location>
</feature>
<evidence type="ECO:0000313" key="9">
    <source>
        <dbReference type="Proteomes" id="UP001497444"/>
    </source>
</evidence>
<feature type="transmembrane region" description="Helical" evidence="6">
    <location>
        <begin position="131"/>
        <end position="149"/>
    </location>
</feature>
<evidence type="ECO:0000256" key="6">
    <source>
        <dbReference type="SAM" id="Phobius"/>
    </source>
</evidence>
<name>A0ABP0VN13_9BRYO</name>
<feature type="transmembrane region" description="Helical" evidence="6">
    <location>
        <begin position="161"/>
        <end position="181"/>
    </location>
</feature>
<keyword evidence="5 6" id="KW-0472">Membrane</keyword>
<dbReference type="PANTHER" id="PTHR32322:SF2">
    <property type="entry name" value="EAMA DOMAIN-CONTAINING PROTEIN"/>
    <property type="match status" value="1"/>
</dbReference>